<keyword evidence="2" id="KW-1185">Reference proteome</keyword>
<dbReference type="EMBL" id="CP091511">
    <property type="protein sequence ID" value="UOO89177.1"/>
    <property type="molecule type" value="Genomic_DNA"/>
</dbReference>
<protein>
    <submittedName>
        <fullName evidence="1">Glycine zipper family protein</fullName>
    </submittedName>
</protein>
<dbReference type="RefSeq" id="WP_058356879.1">
    <property type="nucleotide sequence ID" value="NZ_CABKVG010000010.1"/>
</dbReference>
<proteinExistence type="predicted"/>
<evidence type="ECO:0000313" key="2">
    <source>
        <dbReference type="Proteomes" id="UP000832011"/>
    </source>
</evidence>
<gene>
    <name evidence="1" type="ORF">LVJ82_17300</name>
</gene>
<dbReference type="Proteomes" id="UP000832011">
    <property type="component" value="Chromosome"/>
</dbReference>
<name>A0ABY4E0X1_9NEIS</name>
<reference evidence="1 2" key="1">
    <citation type="journal article" date="2022" name="Res Sq">
        <title>Evolution of multicellular longitudinally dividing oral cavity symbionts (Neisseriaceae).</title>
        <authorList>
            <person name="Nyongesa S."/>
            <person name="Weber P."/>
            <person name="Bernet E."/>
            <person name="Pullido F."/>
            <person name="Nieckarz M."/>
            <person name="Delaby M."/>
            <person name="Nieves C."/>
            <person name="Viehboeck T."/>
            <person name="Krause N."/>
            <person name="Rivera-Millot A."/>
            <person name="Nakamura A."/>
            <person name="Vischer N."/>
            <person name="VanNieuwenhze M."/>
            <person name="Brun Y."/>
            <person name="Cava F."/>
            <person name="Bulgheresi S."/>
            <person name="Veyrier F."/>
        </authorList>
    </citation>
    <scope>NUCLEOTIDE SEQUENCE [LARGE SCALE GENOMIC DNA]</scope>
    <source>
        <strain evidence="1 2">SN4</strain>
    </source>
</reference>
<organism evidence="1 2">
    <name type="scientific">Vitreoscilla massiliensis</name>
    <dbReference type="NCBI Taxonomy" id="1689272"/>
    <lineage>
        <taxon>Bacteria</taxon>
        <taxon>Pseudomonadati</taxon>
        <taxon>Pseudomonadota</taxon>
        <taxon>Betaproteobacteria</taxon>
        <taxon>Neisseriales</taxon>
        <taxon>Neisseriaceae</taxon>
        <taxon>Vitreoscilla</taxon>
    </lineage>
</organism>
<evidence type="ECO:0000313" key="1">
    <source>
        <dbReference type="EMBL" id="UOO89177.1"/>
    </source>
</evidence>
<accession>A0ABY4E0X1</accession>
<sequence length="287" mass="30476">MSIYQPSVFSGLAQAGSGILGSVGSGLAGALGSAVSGALGGGVVGSLASGAINYGANLAIGKVAQNINNLGFEADQSLERFLSTNLTDLGLGAYGSSNADSNALLFAGGLSLKEMRQIIELADGKNLSHSNFFLLEVSDPYGSDATEGLQPHLSKFNLFTQTLDLNPIETTGDPIQIGSATLNIPTQSGLTEMNLTVLDDRFGTIKRWAKQKQAMSTPSDGSVMPAVYRTFSVRIIYGTNKAYDDFYNERYTMELAGTQVQLSRTEQGLENISIRLIQESTFMPTRY</sequence>